<name>A0A7R8W9S7_9CRUS</name>
<dbReference type="Gene3D" id="1.20.1270.50">
    <property type="entry name" value="Glycoside hydrolase family 38, central domain"/>
    <property type="match status" value="1"/>
</dbReference>
<comment type="cofactor">
    <cofactor evidence="1">
        <name>Zn(2+)</name>
        <dbReference type="ChEBI" id="CHEBI:29105"/>
    </cofactor>
</comment>
<accession>A0A7R8W9S7</accession>
<dbReference type="InterPro" id="IPR011330">
    <property type="entry name" value="Glyco_hydro/deAcase_b/a-brl"/>
</dbReference>
<evidence type="ECO:0000256" key="4">
    <source>
        <dbReference type="ARBA" id="ARBA00022801"/>
    </source>
</evidence>
<dbReference type="OrthoDB" id="10261055at2759"/>
<protein>
    <submittedName>
        <fullName evidence="7">Uncharacterized protein</fullName>
    </submittedName>
</protein>
<dbReference type="GO" id="GO:0030246">
    <property type="term" value="F:carbohydrate binding"/>
    <property type="evidence" value="ECO:0007669"/>
    <property type="project" value="InterPro"/>
</dbReference>
<evidence type="ECO:0000256" key="5">
    <source>
        <dbReference type="ARBA" id="ARBA00022833"/>
    </source>
</evidence>
<dbReference type="Pfam" id="PF09261">
    <property type="entry name" value="Alpha-mann_mid"/>
    <property type="match status" value="1"/>
</dbReference>
<keyword evidence="4" id="KW-0378">Hydrolase</keyword>
<dbReference type="PANTHER" id="PTHR11607">
    <property type="entry name" value="ALPHA-MANNOSIDASE"/>
    <property type="match status" value="1"/>
</dbReference>
<evidence type="ECO:0000256" key="1">
    <source>
        <dbReference type="ARBA" id="ARBA00001947"/>
    </source>
</evidence>
<keyword evidence="5" id="KW-0862">Zinc</keyword>
<dbReference type="GO" id="GO:0046872">
    <property type="term" value="F:metal ion binding"/>
    <property type="evidence" value="ECO:0007669"/>
    <property type="project" value="UniProtKB-KW"/>
</dbReference>
<evidence type="ECO:0000256" key="6">
    <source>
        <dbReference type="ARBA" id="ARBA00023295"/>
    </source>
</evidence>
<dbReference type="SMART" id="SM00872">
    <property type="entry name" value="Alpha-mann_mid"/>
    <property type="match status" value="1"/>
</dbReference>
<dbReference type="GO" id="GO:0006491">
    <property type="term" value="P:N-glycan processing"/>
    <property type="evidence" value="ECO:0007669"/>
    <property type="project" value="TreeGrafter"/>
</dbReference>
<dbReference type="GO" id="GO:0000139">
    <property type="term" value="C:Golgi membrane"/>
    <property type="evidence" value="ECO:0007669"/>
    <property type="project" value="TreeGrafter"/>
</dbReference>
<evidence type="ECO:0000313" key="7">
    <source>
        <dbReference type="EMBL" id="CAD7225215.1"/>
    </source>
</evidence>
<dbReference type="InterPro" id="IPR011013">
    <property type="entry name" value="Gal_mutarotase_sf_dom"/>
</dbReference>
<organism evidence="7">
    <name type="scientific">Cyprideis torosa</name>
    <dbReference type="NCBI Taxonomy" id="163714"/>
    <lineage>
        <taxon>Eukaryota</taxon>
        <taxon>Metazoa</taxon>
        <taxon>Ecdysozoa</taxon>
        <taxon>Arthropoda</taxon>
        <taxon>Crustacea</taxon>
        <taxon>Oligostraca</taxon>
        <taxon>Ostracoda</taxon>
        <taxon>Podocopa</taxon>
        <taxon>Podocopida</taxon>
        <taxon>Cytherocopina</taxon>
        <taxon>Cytheroidea</taxon>
        <taxon>Cytherideidae</taxon>
        <taxon>Cyprideis</taxon>
    </lineage>
</organism>
<reference evidence="7" key="1">
    <citation type="submission" date="2020-11" db="EMBL/GenBank/DDBJ databases">
        <authorList>
            <person name="Tran Van P."/>
        </authorList>
    </citation>
    <scope>NUCLEOTIDE SEQUENCE</scope>
</reference>
<dbReference type="InterPro" id="IPR027291">
    <property type="entry name" value="Glyco_hydro_38_N_sf"/>
</dbReference>
<dbReference type="SUPFAM" id="SSF88713">
    <property type="entry name" value="Glycoside hydrolase/deacetylase"/>
    <property type="match status" value="1"/>
</dbReference>
<dbReference type="Pfam" id="PF07748">
    <property type="entry name" value="Glyco_hydro_38C"/>
    <property type="match status" value="1"/>
</dbReference>
<keyword evidence="3" id="KW-0479">Metal-binding</keyword>
<evidence type="ECO:0000256" key="2">
    <source>
        <dbReference type="ARBA" id="ARBA00009792"/>
    </source>
</evidence>
<dbReference type="InterPro" id="IPR028995">
    <property type="entry name" value="Glyco_hydro_57/38_cen_sf"/>
</dbReference>
<comment type="similarity">
    <text evidence="2">Belongs to the glycosyl hydrolase 38 family.</text>
</comment>
<dbReference type="Pfam" id="PF01074">
    <property type="entry name" value="Glyco_hydro_38N"/>
    <property type="match status" value="1"/>
</dbReference>
<dbReference type="GO" id="GO:0006013">
    <property type="term" value="P:mannose metabolic process"/>
    <property type="evidence" value="ECO:0007669"/>
    <property type="project" value="InterPro"/>
</dbReference>
<dbReference type="InterPro" id="IPR011682">
    <property type="entry name" value="Glyco_hydro_38_C"/>
</dbReference>
<dbReference type="InterPro" id="IPR015341">
    <property type="entry name" value="Glyco_hydro_38_cen"/>
</dbReference>
<sequence length="1051" mass="119561">MNRYLPTTLRRSSFDTALASPPDSPNRGLSWTSWVRRKYLRNQISRHQDAKTCAVILFFFSVIVFVFHGFKPGHIVQVLHLQSSYNLCPLSRSQTLRRVATDINTDEIYGTFNTSSQVVLMPWSHLDPGWLVTREGYWSMYVRDIFNLILQFGPKDPDFRFTLAEVTYIQMFWELASPAMRETFVELVKSGKVDVVTGGWVMTDEACTTTFAILDQLTEGHQWLRHHLDFKPRSSWSCDPFGYSATVPYILKNSGIDALMLQRLHTGWKWYLGLHKLEHFRWRQQWDASETSDVLIHNQPFWLYSTAENCGPKWSVCSHMAHPASQMPIPGLAASLAANYRATAEMFQYPYLLMPIGHDFSFRSEADYLSILPKFKSVMDYINQRPETFNMEIKFGTLSEYFDLLKSSGALDSSKPTTIGGDFFIYSDKKDHMWSGYFTSRPYGKELARRLEANLRLTEILFVHARHSESFDADELFPMLQGGRQEHALFMHHDALPGTSRHATTLDSYSRLSKALLNLITIQEKALRALTGLRNIDSILKKNERILINDKGSHFMAVFNPRPSPTPAVIWFPVRKPNVEVIPPDADMLSGFVVHPVKSAVEVLATLPPLSLSVFQLRPVNHPPSASVAQFSSPSSEIVRIANSLWAIHVSTSTGFLVSVEDLEHQTSVSTEMEIGAYNPMVHNSGAYLMKHQGVKPNWPNTRGRKPSIEVLEGAVSSSITVSWGTYLTVTYNLYHGQTILSQAISIQHTSDTRSTDPNRIEALEVFFRFRSNIDNEVLSEKGRNARFYTDNNGFQMQQRTTARQYGREGNYFPVSSLIFIQDENPDNLVQPVRRLSVVTSRSHAGTSWKKGELELMIDRVTLTEDGEGEMKERLSDQQQTQGHLWLLLEQGSEQSAKEDAFLPSFLASQLASFPVFLSPFYIRTPLDVPVPRVPPVVQHSWPCDYNLLNLRILSNPDNYSRPSIDSALISLQRLPFTCEIKTQGQFPACFNASSIMDNFSAEIHFPKHLRKTRTTLTGNAPWPVQEGSSSVSRIELNPFEVETYLVEFEP</sequence>
<dbReference type="SUPFAM" id="SSF74650">
    <property type="entry name" value="Galactose mutarotase-like"/>
    <property type="match status" value="1"/>
</dbReference>
<proteinExistence type="inferred from homology"/>
<dbReference type="GO" id="GO:0004559">
    <property type="term" value="F:alpha-mannosidase activity"/>
    <property type="evidence" value="ECO:0007669"/>
    <property type="project" value="InterPro"/>
</dbReference>
<dbReference type="Gene3D" id="3.20.110.10">
    <property type="entry name" value="Glycoside hydrolase 38, N terminal domain"/>
    <property type="match status" value="1"/>
</dbReference>
<dbReference type="Gene3D" id="2.70.98.30">
    <property type="entry name" value="Golgi alpha-mannosidase II, domain 4"/>
    <property type="match status" value="1"/>
</dbReference>
<dbReference type="InterPro" id="IPR000602">
    <property type="entry name" value="Glyco_hydro_38_N"/>
</dbReference>
<dbReference type="PANTHER" id="PTHR11607:SF70">
    <property type="entry name" value="ALPHA-MANNOSIDASE"/>
    <property type="match status" value="1"/>
</dbReference>
<gene>
    <name evidence="7" type="ORF">CTOB1V02_LOCUS3160</name>
</gene>
<keyword evidence="6" id="KW-0326">Glycosidase</keyword>
<dbReference type="InterPro" id="IPR050843">
    <property type="entry name" value="Glycosyl_Hydrlase_38"/>
</dbReference>
<dbReference type="SUPFAM" id="SSF88688">
    <property type="entry name" value="Families 57/38 glycoside transferase middle domain"/>
    <property type="match status" value="1"/>
</dbReference>
<dbReference type="InterPro" id="IPR037094">
    <property type="entry name" value="Glyco_hydro_38_cen_sf"/>
</dbReference>
<dbReference type="EMBL" id="OB660526">
    <property type="protein sequence ID" value="CAD7225215.1"/>
    <property type="molecule type" value="Genomic_DNA"/>
</dbReference>
<evidence type="ECO:0000256" key="3">
    <source>
        <dbReference type="ARBA" id="ARBA00022723"/>
    </source>
</evidence>
<dbReference type="AlphaFoldDB" id="A0A7R8W9S7"/>